<dbReference type="InterPro" id="IPR007837">
    <property type="entry name" value="DinB"/>
</dbReference>
<dbReference type="GO" id="GO:0046872">
    <property type="term" value="F:metal ion binding"/>
    <property type="evidence" value="ECO:0007669"/>
    <property type="project" value="UniProtKB-KW"/>
</dbReference>
<organism evidence="4 5">
    <name type="scientific">Alcanivorax hongdengensis A-11-3</name>
    <dbReference type="NCBI Taxonomy" id="1177179"/>
    <lineage>
        <taxon>Bacteria</taxon>
        <taxon>Pseudomonadati</taxon>
        <taxon>Pseudomonadota</taxon>
        <taxon>Gammaproteobacteria</taxon>
        <taxon>Oceanospirillales</taxon>
        <taxon>Alcanivoracaceae</taxon>
        <taxon>Alcanivorax</taxon>
    </lineage>
</organism>
<evidence type="ECO:0000256" key="3">
    <source>
        <dbReference type="PIRSR" id="PIRSR607837-1"/>
    </source>
</evidence>
<keyword evidence="5" id="KW-1185">Reference proteome</keyword>
<comment type="caution">
    <text evidence="4">The sequence shown here is derived from an EMBL/GenBank/DDBJ whole genome shotgun (WGS) entry which is preliminary data.</text>
</comment>
<evidence type="ECO:0000313" key="5">
    <source>
        <dbReference type="Proteomes" id="UP000010164"/>
    </source>
</evidence>
<dbReference type="PATRIC" id="fig|1177179.3.peg.2375"/>
<proteinExistence type="inferred from homology"/>
<evidence type="ECO:0000256" key="2">
    <source>
        <dbReference type="ARBA" id="ARBA00022723"/>
    </source>
</evidence>
<sequence length="164" mass="19294">MSVSLFREMARYNQWQNRQLYRACGSLDDAHRKRDCGLFFHSIHGTLNHLLLTDRLWMARFTGDSFTVTGLDQQLYEQFDELCEQRQHTDRQIVDFFDQRIDEDLQGILSYQSAATGEWRSFPQALCFNHFFNHQTHHRGQITAALSAQGIDFGVTDLIFMPRQ</sequence>
<name>L0WAI3_9GAMM</name>
<dbReference type="OrthoDB" id="9807509at2"/>
<evidence type="ECO:0000256" key="1">
    <source>
        <dbReference type="ARBA" id="ARBA00008635"/>
    </source>
</evidence>
<feature type="binding site" evidence="3">
    <location>
        <position position="138"/>
    </location>
    <ligand>
        <name>a divalent metal cation</name>
        <dbReference type="ChEBI" id="CHEBI:60240"/>
    </ligand>
</feature>
<keyword evidence="2 3" id="KW-0479">Metal-binding</keyword>
<dbReference type="EMBL" id="AMRJ01000019">
    <property type="protein sequence ID" value="EKF73778.1"/>
    <property type="molecule type" value="Genomic_DNA"/>
</dbReference>
<protein>
    <submittedName>
        <fullName evidence="4">DinB family protein</fullName>
    </submittedName>
</protein>
<dbReference type="Gene3D" id="1.20.120.450">
    <property type="entry name" value="dinb family like domain"/>
    <property type="match status" value="1"/>
</dbReference>
<reference evidence="4 5" key="1">
    <citation type="journal article" date="2012" name="J. Bacteriol.">
        <title>Genome Sequence of the Alkane-Degrading Bacterium Alcanivorax hongdengensis Type Strain A-11-3.</title>
        <authorList>
            <person name="Lai Q."/>
            <person name="Shao Z."/>
        </authorList>
    </citation>
    <scope>NUCLEOTIDE SEQUENCE [LARGE SCALE GENOMIC DNA]</scope>
    <source>
        <strain evidence="4 5">A-11-3</strain>
    </source>
</reference>
<accession>L0WAI3</accession>
<dbReference type="RefSeq" id="WP_008929550.1">
    <property type="nucleotide sequence ID" value="NZ_AMRJ01000019.1"/>
</dbReference>
<evidence type="ECO:0000313" key="4">
    <source>
        <dbReference type="EMBL" id="EKF73778.1"/>
    </source>
</evidence>
<feature type="binding site" evidence="3">
    <location>
        <position position="134"/>
    </location>
    <ligand>
        <name>a divalent metal cation</name>
        <dbReference type="ChEBI" id="CHEBI:60240"/>
    </ligand>
</feature>
<dbReference type="eggNOG" id="COG2318">
    <property type="taxonomic scope" value="Bacteria"/>
</dbReference>
<dbReference type="Proteomes" id="UP000010164">
    <property type="component" value="Unassembled WGS sequence"/>
</dbReference>
<comment type="similarity">
    <text evidence="1">Belongs to the DinB family.</text>
</comment>
<dbReference type="Pfam" id="PF05163">
    <property type="entry name" value="DinB"/>
    <property type="match status" value="1"/>
</dbReference>
<gene>
    <name evidence="4" type="ORF">A11A3_11878</name>
</gene>
<feature type="binding site" evidence="3">
    <location>
        <position position="49"/>
    </location>
    <ligand>
        <name>a divalent metal cation</name>
        <dbReference type="ChEBI" id="CHEBI:60240"/>
    </ligand>
</feature>
<dbReference type="InterPro" id="IPR034660">
    <property type="entry name" value="DinB/YfiT-like"/>
</dbReference>
<dbReference type="STRING" id="1177179.A11A3_11878"/>
<dbReference type="PANTHER" id="PTHR37302">
    <property type="entry name" value="SLR1116 PROTEIN"/>
    <property type="match status" value="1"/>
</dbReference>
<dbReference type="SUPFAM" id="SSF109854">
    <property type="entry name" value="DinB/YfiT-like putative metalloenzymes"/>
    <property type="match status" value="1"/>
</dbReference>
<dbReference type="AlphaFoldDB" id="L0WAI3"/>
<dbReference type="PANTHER" id="PTHR37302:SF1">
    <property type="entry name" value="PROTEIN DINB"/>
    <property type="match status" value="1"/>
</dbReference>